<sequence>MDITVITAKAMVMIKTCFFNLTLIFGEPLVRFLKINTELDALKAVPTISMRPEKLKIKLKDPKILDP</sequence>
<evidence type="ECO:0000313" key="2">
    <source>
        <dbReference type="Proteomes" id="UP001500167"/>
    </source>
</evidence>
<evidence type="ECO:0000313" key="1">
    <source>
        <dbReference type="EMBL" id="GAA4175643.1"/>
    </source>
</evidence>
<gene>
    <name evidence="1" type="ORF">GCM10022218_21660</name>
</gene>
<dbReference type="Proteomes" id="UP001500167">
    <property type="component" value="Unassembled WGS sequence"/>
</dbReference>
<dbReference type="EMBL" id="BAAAZK010000006">
    <property type="protein sequence ID" value="GAA4175643.1"/>
    <property type="molecule type" value="Genomic_DNA"/>
</dbReference>
<proteinExistence type="predicted"/>
<accession>A0ABP8A1J7</accession>
<protein>
    <submittedName>
        <fullName evidence="1">Uncharacterized protein</fullName>
    </submittedName>
</protein>
<name>A0ABP8A1J7_9SPHI</name>
<organism evidence="1 2">
    <name type="scientific">Sphingobacterium ginsenosidimutans</name>
    <dbReference type="NCBI Taxonomy" id="687845"/>
    <lineage>
        <taxon>Bacteria</taxon>
        <taxon>Pseudomonadati</taxon>
        <taxon>Bacteroidota</taxon>
        <taxon>Sphingobacteriia</taxon>
        <taxon>Sphingobacteriales</taxon>
        <taxon>Sphingobacteriaceae</taxon>
        <taxon>Sphingobacterium</taxon>
    </lineage>
</organism>
<reference evidence="2" key="1">
    <citation type="journal article" date="2019" name="Int. J. Syst. Evol. Microbiol.">
        <title>The Global Catalogue of Microorganisms (GCM) 10K type strain sequencing project: providing services to taxonomists for standard genome sequencing and annotation.</title>
        <authorList>
            <consortium name="The Broad Institute Genomics Platform"/>
            <consortium name="The Broad Institute Genome Sequencing Center for Infectious Disease"/>
            <person name="Wu L."/>
            <person name="Ma J."/>
        </authorList>
    </citation>
    <scope>NUCLEOTIDE SEQUENCE [LARGE SCALE GENOMIC DNA]</scope>
    <source>
        <strain evidence="2">JCM 16722</strain>
    </source>
</reference>
<comment type="caution">
    <text evidence="1">The sequence shown here is derived from an EMBL/GenBank/DDBJ whole genome shotgun (WGS) entry which is preliminary data.</text>
</comment>
<keyword evidence="2" id="KW-1185">Reference proteome</keyword>